<keyword evidence="10" id="KW-0472">Membrane</keyword>
<gene>
    <name evidence="15" type="primary">SMKI05G1890</name>
    <name evidence="15" type="ORF">SMKI_05G1890</name>
</gene>
<reference evidence="15" key="1">
    <citation type="submission" date="2022-10" db="EMBL/GenBank/DDBJ databases">
        <authorList>
            <person name="Byrne P K."/>
        </authorList>
    </citation>
    <scope>NUCLEOTIDE SEQUENCE</scope>
    <source>
        <strain evidence="15">IFO1815</strain>
    </source>
</reference>
<keyword evidence="8" id="KW-0811">Translocation</keyword>
<dbReference type="GeneID" id="80917789"/>
<feature type="domain" description="Nucleoporin Nup133/Nup155-like N-terminal" evidence="14">
    <location>
        <begin position="135"/>
        <end position="609"/>
    </location>
</feature>
<evidence type="ECO:0000256" key="7">
    <source>
        <dbReference type="ARBA" id="ARBA00022927"/>
    </source>
</evidence>
<dbReference type="PANTHER" id="PTHR10350">
    <property type="entry name" value="NUCLEAR PORE COMPLEX PROTEIN NUP155"/>
    <property type="match status" value="1"/>
</dbReference>
<evidence type="ECO:0000259" key="13">
    <source>
        <dbReference type="Pfam" id="PF03177"/>
    </source>
</evidence>
<keyword evidence="7" id="KW-0653">Protein transport</keyword>
<keyword evidence="16" id="KW-1185">Reference proteome</keyword>
<dbReference type="GO" id="GO:0051028">
    <property type="term" value="P:mRNA transport"/>
    <property type="evidence" value="ECO:0007669"/>
    <property type="project" value="UniProtKB-KW"/>
</dbReference>
<dbReference type="EMBL" id="OX365761">
    <property type="protein sequence ID" value="CAI4038578.1"/>
    <property type="molecule type" value="Genomic_DNA"/>
</dbReference>
<dbReference type="GO" id="GO:0051292">
    <property type="term" value="P:nuclear pore complex assembly"/>
    <property type="evidence" value="ECO:0007669"/>
    <property type="project" value="UniProtKB-ARBA"/>
</dbReference>
<keyword evidence="6" id="KW-0509">mRNA transport</keyword>
<dbReference type="GO" id="GO:0036228">
    <property type="term" value="P:protein localization to nuclear inner membrane"/>
    <property type="evidence" value="ECO:0007669"/>
    <property type="project" value="TreeGrafter"/>
</dbReference>
<dbReference type="Pfam" id="PF03177">
    <property type="entry name" value="Nucleoporin_C"/>
    <property type="match status" value="1"/>
</dbReference>
<dbReference type="FunFam" id="1.25.40.440:FF:000001">
    <property type="entry name" value="Nuclear pore complex subunit"/>
    <property type="match status" value="1"/>
</dbReference>
<dbReference type="InterPro" id="IPR042537">
    <property type="entry name" value="Nucleoporin_Nup155_C_2"/>
</dbReference>
<name>A0AA35IX52_SACMI</name>
<dbReference type="FunFam" id="1.25.40.450:FF:000002">
    <property type="entry name" value="Putative non-repetitive nucleoporin"/>
    <property type="match status" value="1"/>
</dbReference>
<evidence type="ECO:0000259" key="14">
    <source>
        <dbReference type="Pfam" id="PF08801"/>
    </source>
</evidence>
<evidence type="ECO:0000256" key="2">
    <source>
        <dbReference type="ARBA" id="ARBA00004567"/>
    </source>
</evidence>
<dbReference type="RefSeq" id="XP_056081693.1">
    <property type="nucleotide sequence ID" value="XM_056221954.1"/>
</dbReference>
<feature type="region of interest" description="Disordered" evidence="12">
    <location>
        <begin position="24"/>
        <end position="55"/>
    </location>
</feature>
<dbReference type="InterPro" id="IPR042533">
    <property type="entry name" value="Nucleoporin_Nup155_C_1"/>
</dbReference>
<protein>
    <submittedName>
        <fullName evidence="15">Uncharacterized protein</fullName>
    </submittedName>
</protein>
<dbReference type="InterPro" id="IPR014908">
    <property type="entry name" value="Nucleoporin_Nup133/Nup155_N"/>
</dbReference>
<dbReference type="InterPro" id="IPR007187">
    <property type="entry name" value="Nucleoporin_Nup133/Nup155_C"/>
</dbReference>
<evidence type="ECO:0000313" key="16">
    <source>
        <dbReference type="Proteomes" id="UP001161438"/>
    </source>
</evidence>
<dbReference type="GO" id="GO:0006405">
    <property type="term" value="P:RNA export from nucleus"/>
    <property type="evidence" value="ECO:0007669"/>
    <property type="project" value="TreeGrafter"/>
</dbReference>
<keyword evidence="9" id="KW-0906">Nuclear pore complex</keyword>
<sequence length="1388" mass="157410">MYSTPLKKRVDYDHETFTVANSLGRNRSQNQLRDDPDQGKLNLSGSSFQTKKSTNNNIMNNCGEMGSTVESELHDVNTHVKVSGLASSEPLQLASEFVQDLNFRDKNTPVLDNADYCRKGVDYNFSDEVGGLGAFTPFQRRQVINIPDEVLLEVSSTEIKSDMGIFPELNFCWITSDNKLILWNINNSSEFHCIDEIEHTILKVKLVKPRQKTFVSSVENLLIVATLFDIYILKISFDDLTHELNISNTGLKVNATGLNVSNIINYEKTGQIFFTGSTDGVNVWELQYNCSENLFNSKCNKICLTKSSLANLLPTRLIPNVPGGKLIQRVLEGDDEVGEETILQLDLDQSRGILHTLSTKSIIRSYLITNNGLESPAMIDAPHIRRSISAFGLKDSPLLTNRAFKIAKIVSISKWESNDMFLAVITTSGVRLYLKGITSKRSIGSLKLDFLKLPPTCLFNSFVKNDFSTVNHSHLYSKDKSLISAQKASSVYINTSYASTIISPGIYFTSVTKPSNFGELSNDNARKDGQEKREEHKLYVSAPDYGLLKNYGKYVENTVLLDTTDEIKEIVPLTRCFNYTSTPQGYANVFASQYNVEPLKVAVLTSNALEIYCYRTPDEVFESLIENPLPFIHKYGLSEACSTALYLACKFNKSEYVKAGALAFFSAGIPGVVEIKPKDSRDSGCLLQIAQKKLAKFSESDDIVLSPRFYGSALLITRLFSQIWEDKIFIFRKVSRADKSNMFGISITRPQVEYYLSSISVLADFFKNHHSSFVSFVDPKNSDAITVSDAESIAMNSLILLINSIKDALSLLNVFYEDIDTFKSLLNTLMGEGGIYDSKTREYFLNLEFHDLFTPNIETKQVIKEILIEIVNANIANGAPADYIMNVFKERFGSFCHGADILCYRAGEHLEAAQKFEIIDSKISRNHLDTAIDFYERCAENIKLDELRNIVNMMVKLDYQPRTVEFLLKVADKIDKANQAQEYVSGGCKIDDPRRVFYNKRVDVYKIIFDILKSVDDNTSIEQSVPAKNIAISSPALSLKESIYSVIINSNNRLFHYCFYDWLVANKRQDGLLQLDSQFVLPYLKERAEKSLEISNLLWLYLSKEECFFEAAAVLYALASSDFDLKLSERIECLARANGFCDSSTSFDQRPALVQLSDNIHELFDIAAIQDDLLNLVRRETRINENYKKQLLLELNGKVLPLFYLFNDYADPLEYYEIKLKIFRASHFNDEKVIQEEWDRLIDSIKKTALFDGKDEGQAFFFSAISSTLIRIGKTTHDTDVIFPVHFLINKLFALFPATPSTADGSISSIFLLAGISHLKLYYILKDIIKNSEENIEMARKEIVWLIKEWYQNDPELHNFIAPEQIKRLEKYDPDTDPIQSYVNDRQS</sequence>
<dbReference type="Pfam" id="PF08801">
    <property type="entry name" value="Nucleoporin_N"/>
    <property type="match status" value="1"/>
</dbReference>
<dbReference type="Gene3D" id="1.20.58.1780">
    <property type="match status" value="1"/>
</dbReference>
<dbReference type="GO" id="GO:0017056">
    <property type="term" value="F:structural constituent of nuclear pore"/>
    <property type="evidence" value="ECO:0007669"/>
    <property type="project" value="InterPro"/>
</dbReference>
<organism evidence="15 16">
    <name type="scientific">Saccharomyces mikatae IFO 1815</name>
    <dbReference type="NCBI Taxonomy" id="226126"/>
    <lineage>
        <taxon>Eukaryota</taxon>
        <taxon>Fungi</taxon>
        <taxon>Dikarya</taxon>
        <taxon>Ascomycota</taxon>
        <taxon>Saccharomycotina</taxon>
        <taxon>Saccharomycetes</taxon>
        <taxon>Saccharomycetales</taxon>
        <taxon>Saccharomycetaceae</taxon>
        <taxon>Saccharomyces</taxon>
    </lineage>
</organism>
<dbReference type="SUPFAM" id="SSF101908">
    <property type="entry name" value="Putative isomerase YbhE"/>
    <property type="match status" value="1"/>
</dbReference>
<proteinExistence type="inferred from homology"/>
<evidence type="ECO:0000256" key="6">
    <source>
        <dbReference type="ARBA" id="ARBA00022816"/>
    </source>
</evidence>
<dbReference type="GO" id="GO:0000972">
    <property type="term" value="P:transcription-dependent tethering of RNA polymerase II gene DNA at nuclear periphery"/>
    <property type="evidence" value="ECO:0007669"/>
    <property type="project" value="TreeGrafter"/>
</dbReference>
<dbReference type="GO" id="GO:0044611">
    <property type="term" value="C:nuclear pore inner ring"/>
    <property type="evidence" value="ECO:0007669"/>
    <property type="project" value="TreeGrafter"/>
</dbReference>
<dbReference type="Gene3D" id="1.25.40.440">
    <property type="entry name" value="Nucleoporin, helical domain, central subdomain"/>
    <property type="match status" value="1"/>
</dbReference>
<keyword evidence="11" id="KW-0539">Nucleus</keyword>
<dbReference type="Gene3D" id="1.25.40.450">
    <property type="entry name" value="Nucleoporin, helical domain, N-terminal subdomain"/>
    <property type="match status" value="1"/>
</dbReference>
<dbReference type="InterPro" id="IPR004870">
    <property type="entry name" value="Nucleoporin_Nup155"/>
</dbReference>
<dbReference type="GO" id="GO:0006606">
    <property type="term" value="P:protein import into nucleus"/>
    <property type="evidence" value="ECO:0007669"/>
    <property type="project" value="TreeGrafter"/>
</dbReference>
<evidence type="ECO:0000256" key="11">
    <source>
        <dbReference type="ARBA" id="ARBA00023242"/>
    </source>
</evidence>
<dbReference type="Gene3D" id="1.10.167.20">
    <property type="match status" value="1"/>
</dbReference>
<dbReference type="Proteomes" id="UP001161438">
    <property type="component" value="Chromosome 5"/>
</dbReference>
<feature type="domain" description="Nucleoporin Nup133/Nup155-like C-terminal" evidence="13">
    <location>
        <begin position="706"/>
        <end position="1383"/>
    </location>
</feature>
<comment type="similarity">
    <text evidence="4">Belongs to the non-repetitive/WGA-negative nucleoporin family.</text>
</comment>
<comment type="subcellular location">
    <subcellularLocation>
        <location evidence="1">Nucleus membrane</location>
        <topology evidence="1">Peripheral membrane protein</topology>
        <orientation evidence="1">Cytoplasmic side</orientation>
    </subcellularLocation>
    <subcellularLocation>
        <location evidence="3">Nucleus membrane</location>
        <topology evidence="3">Peripheral membrane protein</topology>
        <orientation evidence="3">Nucleoplasmic side</orientation>
    </subcellularLocation>
    <subcellularLocation>
        <location evidence="2">Nucleus</location>
        <location evidence="2">Nuclear pore complex</location>
    </subcellularLocation>
</comment>
<evidence type="ECO:0000256" key="1">
    <source>
        <dbReference type="ARBA" id="ARBA00004335"/>
    </source>
</evidence>
<evidence type="ECO:0000256" key="5">
    <source>
        <dbReference type="ARBA" id="ARBA00022448"/>
    </source>
</evidence>
<evidence type="ECO:0000256" key="8">
    <source>
        <dbReference type="ARBA" id="ARBA00023010"/>
    </source>
</evidence>
<evidence type="ECO:0000313" key="15">
    <source>
        <dbReference type="EMBL" id="CAI4038578.1"/>
    </source>
</evidence>
<dbReference type="Gene3D" id="1.20.120.1050">
    <property type="match status" value="1"/>
</dbReference>
<evidence type="ECO:0000256" key="9">
    <source>
        <dbReference type="ARBA" id="ARBA00023132"/>
    </source>
</evidence>
<feature type="compositionally biased region" description="Polar residues" evidence="12">
    <location>
        <begin position="41"/>
        <end position="55"/>
    </location>
</feature>
<evidence type="ECO:0000256" key="4">
    <source>
        <dbReference type="ARBA" id="ARBA00007373"/>
    </source>
</evidence>
<dbReference type="PANTHER" id="PTHR10350:SF6">
    <property type="entry name" value="NUCLEAR PORE COMPLEX PROTEIN NUP155"/>
    <property type="match status" value="1"/>
</dbReference>
<evidence type="ECO:0000256" key="3">
    <source>
        <dbReference type="ARBA" id="ARBA00004620"/>
    </source>
</evidence>
<dbReference type="GO" id="GO:0031965">
    <property type="term" value="C:nuclear membrane"/>
    <property type="evidence" value="ECO:0007669"/>
    <property type="project" value="UniProtKB-SubCell"/>
</dbReference>
<keyword evidence="5" id="KW-0813">Transport</keyword>
<accession>A0AA35IX52</accession>
<evidence type="ECO:0000256" key="12">
    <source>
        <dbReference type="SAM" id="MobiDB-lite"/>
    </source>
</evidence>
<evidence type="ECO:0000256" key="10">
    <source>
        <dbReference type="ARBA" id="ARBA00023136"/>
    </source>
</evidence>